<dbReference type="NCBIfam" id="TIGR00350">
    <property type="entry name" value="lytR_cpsA_psr"/>
    <property type="match status" value="1"/>
</dbReference>
<name>A0AAW5YX23_9LACO</name>
<comment type="caution">
    <text evidence="3">The sequence shown here is derived from an EMBL/GenBank/DDBJ whole genome shotgun (WGS) entry which is preliminary data.</text>
</comment>
<comment type="similarity">
    <text evidence="1">Belongs to the LytR/CpsA/Psr (LCP) family.</text>
</comment>
<dbReference type="Gene3D" id="3.40.630.190">
    <property type="entry name" value="LCP protein"/>
    <property type="match status" value="1"/>
</dbReference>
<reference evidence="3" key="1">
    <citation type="submission" date="2023-01" db="EMBL/GenBank/DDBJ databases">
        <title>Sequencing of the bacterial strains from artisanal fermented milk Matsoni.</title>
        <authorList>
            <person name="Rozman V."/>
            <person name="Accetto T."/>
            <person name="Bogovic Matijasic B."/>
        </authorList>
    </citation>
    <scope>NUCLEOTIDE SEQUENCE</scope>
    <source>
        <strain evidence="3">Lbl333</strain>
    </source>
</reference>
<feature type="domain" description="Cell envelope-related transcriptional attenuator" evidence="2">
    <location>
        <begin position="81"/>
        <end position="225"/>
    </location>
</feature>
<evidence type="ECO:0000259" key="2">
    <source>
        <dbReference type="Pfam" id="PF03816"/>
    </source>
</evidence>
<evidence type="ECO:0000256" key="1">
    <source>
        <dbReference type="ARBA" id="ARBA00006068"/>
    </source>
</evidence>
<proteinExistence type="inferred from homology"/>
<dbReference type="PANTHER" id="PTHR33392:SF6">
    <property type="entry name" value="POLYISOPRENYL-TEICHOIC ACID--PEPTIDOGLYCAN TEICHOIC ACID TRANSFERASE TAGU"/>
    <property type="match status" value="1"/>
</dbReference>
<dbReference type="Pfam" id="PF03816">
    <property type="entry name" value="LytR_cpsA_psr"/>
    <property type="match status" value="1"/>
</dbReference>
<evidence type="ECO:0000313" key="3">
    <source>
        <dbReference type="EMBL" id="MDA3767693.1"/>
    </source>
</evidence>
<dbReference type="RefSeq" id="WP_271024415.1">
    <property type="nucleotide sequence ID" value="NZ_JAQIEY010000009.1"/>
</dbReference>
<dbReference type="AlphaFoldDB" id="A0AAW5YX23"/>
<gene>
    <name evidence="3" type="ORF">PF586_04290</name>
</gene>
<organism evidence="3 4">
    <name type="scientific">Lactobacillus delbrueckii</name>
    <dbReference type="NCBI Taxonomy" id="1584"/>
    <lineage>
        <taxon>Bacteria</taxon>
        <taxon>Bacillati</taxon>
        <taxon>Bacillota</taxon>
        <taxon>Bacilli</taxon>
        <taxon>Lactobacillales</taxon>
        <taxon>Lactobacillaceae</taxon>
        <taxon>Lactobacillus</taxon>
    </lineage>
</organism>
<dbReference type="InterPro" id="IPR004474">
    <property type="entry name" value="LytR_CpsA_psr"/>
</dbReference>
<dbReference type="InterPro" id="IPR050922">
    <property type="entry name" value="LytR/CpsA/Psr_CW_biosynth"/>
</dbReference>
<protein>
    <submittedName>
        <fullName evidence="3">LCP family protein</fullName>
    </submittedName>
</protein>
<sequence length="315" mass="35307">MRKRIFRIIMSLAILLLVILSGMLAYSYFNVERAVSRSYQKSGLKAAENGSKEEVLKGKKPLVVLLMGTDTGALGRDYEGRTDSIMVLVLNPRTKKSTIVSIERDFQVNFPQYPQYSPSKINAAYTYGGVKLLSQTLDRYFKIPVNTYALINMGGMKSIIDQLGGVDIPPLLSFDYEGYSYKKGVTTHMNGDKALEYCRMRYDDPEGDYGRQKRQRQVLTAIIKSGADVQRLLKPAFLNSVSSQVRTDLTFSDLTQMAKSYRASGDQLETDYTHGTGFNQDGVSYQHISLAERQRISDLVRQAAGLKKVQLANGQ</sequence>
<evidence type="ECO:0000313" key="4">
    <source>
        <dbReference type="Proteomes" id="UP001210502"/>
    </source>
</evidence>
<dbReference type="Proteomes" id="UP001210502">
    <property type="component" value="Unassembled WGS sequence"/>
</dbReference>
<dbReference type="PANTHER" id="PTHR33392">
    <property type="entry name" value="POLYISOPRENYL-TEICHOIC ACID--PEPTIDOGLYCAN TEICHOIC ACID TRANSFERASE TAGU"/>
    <property type="match status" value="1"/>
</dbReference>
<accession>A0AAW5YX23</accession>
<dbReference type="EMBL" id="JAQIEY010000009">
    <property type="protein sequence ID" value="MDA3767693.1"/>
    <property type="molecule type" value="Genomic_DNA"/>
</dbReference>